<keyword evidence="2" id="KW-1185">Reference proteome</keyword>
<dbReference type="Proteomes" id="UP001148737">
    <property type="component" value="Unassembled WGS sequence"/>
</dbReference>
<evidence type="ECO:0000313" key="2">
    <source>
        <dbReference type="Proteomes" id="UP001148737"/>
    </source>
</evidence>
<reference evidence="1" key="1">
    <citation type="submission" date="2022-07" db="EMBL/GenBank/DDBJ databases">
        <title>Genome Sequence of Lecanicillium saksenae.</title>
        <authorList>
            <person name="Buettner E."/>
        </authorList>
    </citation>
    <scope>NUCLEOTIDE SEQUENCE</scope>
    <source>
        <strain evidence="1">VT-O1</strain>
    </source>
</reference>
<proteinExistence type="predicted"/>
<accession>A0ACC1QBQ6</accession>
<comment type="caution">
    <text evidence="1">The sequence shown here is derived from an EMBL/GenBank/DDBJ whole genome shotgun (WGS) entry which is preliminary data.</text>
</comment>
<organism evidence="1 2">
    <name type="scientific">Lecanicillium saksenae</name>
    <dbReference type="NCBI Taxonomy" id="468837"/>
    <lineage>
        <taxon>Eukaryota</taxon>
        <taxon>Fungi</taxon>
        <taxon>Dikarya</taxon>
        <taxon>Ascomycota</taxon>
        <taxon>Pezizomycotina</taxon>
        <taxon>Sordariomycetes</taxon>
        <taxon>Hypocreomycetidae</taxon>
        <taxon>Hypocreales</taxon>
        <taxon>Cordycipitaceae</taxon>
        <taxon>Lecanicillium</taxon>
    </lineage>
</organism>
<evidence type="ECO:0000313" key="1">
    <source>
        <dbReference type="EMBL" id="KAJ3472475.1"/>
    </source>
</evidence>
<protein>
    <submittedName>
        <fullName evidence="1">Uncharacterized protein</fullName>
    </submittedName>
</protein>
<sequence>MTVWGPVIVKLFSLILSGPPKNGEGLNSGPPRLRIDNVLNRRQNHATLDDGMSTSSSARWIPPPPRERKLATMPQSPDTDGDANDDKTSTTTPPPPRKLTIRHE</sequence>
<dbReference type="EMBL" id="JANAKD010003091">
    <property type="protein sequence ID" value="KAJ3472475.1"/>
    <property type="molecule type" value="Genomic_DNA"/>
</dbReference>
<gene>
    <name evidence="1" type="ORF">NLG97_g10959</name>
</gene>
<name>A0ACC1QBQ6_9HYPO</name>